<comment type="caution">
    <text evidence="7">The sequence shown here is derived from an EMBL/GenBank/DDBJ whole genome shotgun (WGS) entry which is preliminary data.</text>
</comment>
<keyword evidence="4 6" id="KW-1133">Transmembrane helix</keyword>
<feature type="transmembrane region" description="Helical" evidence="6">
    <location>
        <begin position="12"/>
        <end position="35"/>
    </location>
</feature>
<keyword evidence="3 6" id="KW-0812">Transmembrane</keyword>
<protein>
    <recommendedName>
        <fullName evidence="6">Tetraspanin</fullName>
    </recommendedName>
</protein>
<gene>
    <name evidence="7" type="ORF">PV327_010219</name>
</gene>
<dbReference type="CDD" id="cd03127">
    <property type="entry name" value="tetraspanin_LEL"/>
    <property type="match status" value="1"/>
</dbReference>
<dbReference type="Proteomes" id="UP001168972">
    <property type="component" value="Unassembled WGS sequence"/>
</dbReference>
<evidence type="ECO:0000313" key="7">
    <source>
        <dbReference type="EMBL" id="KAK0174452.1"/>
    </source>
</evidence>
<evidence type="ECO:0000256" key="4">
    <source>
        <dbReference type="ARBA" id="ARBA00022989"/>
    </source>
</evidence>
<dbReference type="InterPro" id="IPR018499">
    <property type="entry name" value="Tetraspanin/Peripherin"/>
</dbReference>
<dbReference type="InterPro" id="IPR008952">
    <property type="entry name" value="Tetraspanin_EC2_sf"/>
</dbReference>
<dbReference type="PANTHER" id="PTHR19282">
    <property type="entry name" value="TETRASPANIN"/>
    <property type="match status" value="1"/>
</dbReference>
<evidence type="ECO:0000313" key="8">
    <source>
        <dbReference type="Proteomes" id="UP001168972"/>
    </source>
</evidence>
<dbReference type="PRINTS" id="PR00259">
    <property type="entry name" value="TMFOUR"/>
</dbReference>
<comment type="subcellular location">
    <subcellularLocation>
        <location evidence="1 6">Membrane</location>
        <topology evidence="1 6">Multi-pass membrane protein</topology>
    </subcellularLocation>
</comment>
<dbReference type="EMBL" id="JAQQBR010000006">
    <property type="protein sequence ID" value="KAK0174452.1"/>
    <property type="molecule type" value="Genomic_DNA"/>
</dbReference>
<dbReference type="AlphaFoldDB" id="A0AA39FRF2"/>
<reference evidence="7" key="1">
    <citation type="journal article" date="2023" name="bioRxiv">
        <title>Scaffold-level genome assemblies of two parasitoid biocontrol wasps reveal the parthenogenesis mechanism and an associated novel virus.</title>
        <authorList>
            <person name="Inwood S."/>
            <person name="Skelly J."/>
            <person name="Guhlin J."/>
            <person name="Harrop T."/>
            <person name="Goldson S."/>
            <person name="Dearden P."/>
        </authorList>
    </citation>
    <scope>NUCLEOTIDE SEQUENCE</scope>
    <source>
        <strain evidence="7">Lincoln</strain>
        <tissue evidence="7">Whole body</tissue>
    </source>
</reference>
<feature type="transmembrane region" description="Helical" evidence="6">
    <location>
        <begin position="47"/>
        <end position="74"/>
    </location>
</feature>
<keyword evidence="5 6" id="KW-0472">Membrane</keyword>
<proteinExistence type="inferred from homology"/>
<sequence length="239" mass="27062">MNSCGAIIIKYSCYLYNLLFSLCGLALLIFGAIMHVNFKDSSGIDTIYSFLAIGIIIIGGITFIIALFGCIVAIWENRSMIITFGIFVWIILVIQIALSVYLFVVLNKANHTDIEYEYKKIFDNYWENRHSQVVVDLIQTDLHCCGVDGPDDYNVMSNTTEKYPWSCCEFRKYSKFEFCESNEVHHVGCRNFVYNEVMPAGKILGGVILIIAAVEFIGITLAFSLAYVISKDKRRAMEA</sequence>
<feature type="transmembrane region" description="Helical" evidence="6">
    <location>
        <begin position="81"/>
        <end position="104"/>
    </location>
</feature>
<dbReference type="Pfam" id="PF00335">
    <property type="entry name" value="Tetraspanin"/>
    <property type="match status" value="1"/>
</dbReference>
<evidence type="ECO:0000256" key="6">
    <source>
        <dbReference type="RuleBase" id="RU361218"/>
    </source>
</evidence>
<evidence type="ECO:0000256" key="3">
    <source>
        <dbReference type="ARBA" id="ARBA00022692"/>
    </source>
</evidence>
<evidence type="ECO:0000256" key="2">
    <source>
        <dbReference type="ARBA" id="ARBA00006840"/>
    </source>
</evidence>
<dbReference type="SUPFAM" id="SSF48652">
    <property type="entry name" value="Tetraspanin"/>
    <property type="match status" value="1"/>
</dbReference>
<dbReference type="Gene3D" id="1.10.1450.10">
    <property type="entry name" value="Tetraspanin"/>
    <property type="match status" value="1"/>
</dbReference>
<keyword evidence="8" id="KW-1185">Reference proteome</keyword>
<comment type="similarity">
    <text evidence="2 6">Belongs to the tetraspanin (TM4SF) family.</text>
</comment>
<dbReference type="InterPro" id="IPR000301">
    <property type="entry name" value="Tetraspanin_animals"/>
</dbReference>
<dbReference type="PIRSF" id="PIRSF002419">
    <property type="entry name" value="Tetraspanin"/>
    <property type="match status" value="1"/>
</dbReference>
<evidence type="ECO:0000256" key="1">
    <source>
        <dbReference type="ARBA" id="ARBA00004141"/>
    </source>
</evidence>
<evidence type="ECO:0000256" key="5">
    <source>
        <dbReference type="ARBA" id="ARBA00023136"/>
    </source>
</evidence>
<feature type="transmembrane region" description="Helical" evidence="6">
    <location>
        <begin position="203"/>
        <end position="229"/>
    </location>
</feature>
<name>A0AA39FRF2_MICHY</name>
<accession>A0AA39FRF2</accession>
<organism evidence="7 8">
    <name type="scientific">Microctonus hyperodae</name>
    <name type="common">Parasitoid wasp</name>
    <dbReference type="NCBI Taxonomy" id="165561"/>
    <lineage>
        <taxon>Eukaryota</taxon>
        <taxon>Metazoa</taxon>
        <taxon>Ecdysozoa</taxon>
        <taxon>Arthropoda</taxon>
        <taxon>Hexapoda</taxon>
        <taxon>Insecta</taxon>
        <taxon>Pterygota</taxon>
        <taxon>Neoptera</taxon>
        <taxon>Endopterygota</taxon>
        <taxon>Hymenoptera</taxon>
        <taxon>Apocrita</taxon>
        <taxon>Ichneumonoidea</taxon>
        <taxon>Braconidae</taxon>
        <taxon>Euphorinae</taxon>
        <taxon>Microctonus</taxon>
    </lineage>
</organism>
<dbReference type="PANTHER" id="PTHR19282:SF521">
    <property type="entry name" value="IP01817P-RELATED"/>
    <property type="match status" value="1"/>
</dbReference>
<reference evidence="7" key="2">
    <citation type="submission" date="2023-03" db="EMBL/GenBank/DDBJ databases">
        <authorList>
            <person name="Inwood S.N."/>
            <person name="Skelly J.G."/>
            <person name="Guhlin J."/>
            <person name="Harrop T.W.R."/>
            <person name="Goldson S.G."/>
            <person name="Dearden P.K."/>
        </authorList>
    </citation>
    <scope>NUCLEOTIDE SEQUENCE</scope>
    <source>
        <strain evidence="7">Lincoln</strain>
        <tissue evidence="7">Whole body</tissue>
    </source>
</reference>
<dbReference type="GO" id="GO:0005886">
    <property type="term" value="C:plasma membrane"/>
    <property type="evidence" value="ECO:0007669"/>
    <property type="project" value="TreeGrafter"/>
</dbReference>